<dbReference type="VEuPathDB" id="FungiDB:An16g00590"/>
<evidence type="ECO:0000313" key="1">
    <source>
        <dbReference type="RefSeq" id="XP_059604734.1"/>
    </source>
</evidence>
<protein>
    <submittedName>
        <fullName evidence="1">Uncharacterized protein</fullName>
    </submittedName>
</protein>
<sequence>MSVGWNLWFSRINWVPTHVEAVIQAHTIGFSLCRSHDCSVIRAGYEVEGKISPHCRYQFWGISTPARVSEPPVLLARVRRLECPRPRPDTKVRLRGVYMKSAYPFKTLYVGWVPKLSVYMGQV</sequence>
<reference evidence="1" key="1">
    <citation type="submission" date="2025-02" db="EMBL/GenBank/DDBJ databases">
        <authorList>
            <consortium name="NCBI Genome Project"/>
        </authorList>
    </citation>
    <scope>NUCLEOTIDE SEQUENCE</scope>
</reference>
<organism evidence="1">
    <name type="scientific">Aspergillus niger</name>
    <dbReference type="NCBI Taxonomy" id="5061"/>
    <lineage>
        <taxon>Eukaryota</taxon>
        <taxon>Fungi</taxon>
        <taxon>Dikarya</taxon>
        <taxon>Ascomycota</taxon>
        <taxon>Pezizomycotina</taxon>
        <taxon>Eurotiomycetes</taxon>
        <taxon>Eurotiomycetidae</taxon>
        <taxon>Eurotiales</taxon>
        <taxon>Aspergillaceae</taxon>
        <taxon>Aspergillus</taxon>
        <taxon>Aspergillus subgen. Circumdati</taxon>
    </lineage>
</organism>
<accession>A0AAJ8BVR1</accession>
<dbReference type="RefSeq" id="XP_059604734.1">
    <property type="nucleotide sequence ID" value="XM_059744880.1"/>
</dbReference>
<dbReference type="KEGG" id="ang:An16g00590"/>
<dbReference type="AlphaFoldDB" id="A0AAJ8BVR1"/>
<name>A0AAJ8BVR1_ASPNG</name>
<gene>
    <name evidence="1" type="ORF">An16g00590</name>
</gene>
<reference evidence="1" key="2">
    <citation type="submission" date="2025-08" db="UniProtKB">
        <authorList>
            <consortium name="RefSeq"/>
        </authorList>
    </citation>
    <scope>IDENTIFICATION</scope>
</reference>
<proteinExistence type="predicted"/>
<dbReference type="GeneID" id="84593304"/>